<dbReference type="Gene3D" id="2.120.10.30">
    <property type="entry name" value="TolB, C-terminal domain"/>
    <property type="match status" value="1"/>
</dbReference>
<dbReference type="PANTHER" id="PTHR42776:SF27">
    <property type="entry name" value="DIPEPTIDYL PEPTIDASE FAMILY MEMBER 6"/>
    <property type="match status" value="1"/>
</dbReference>
<dbReference type="InterPro" id="IPR001375">
    <property type="entry name" value="Peptidase_S9_cat"/>
</dbReference>
<keyword evidence="6" id="KW-1185">Reference proteome</keyword>
<dbReference type="RefSeq" id="WP_126756468.1">
    <property type="nucleotide sequence ID" value="NZ_PIPQ01000001.1"/>
</dbReference>
<evidence type="ECO:0000259" key="4">
    <source>
        <dbReference type="Pfam" id="PF00326"/>
    </source>
</evidence>
<dbReference type="Proteomes" id="UP000286976">
    <property type="component" value="Unassembled WGS sequence"/>
</dbReference>
<keyword evidence="3" id="KW-0732">Signal</keyword>
<keyword evidence="1" id="KW-0378">Hydrolase</keyword>
<sequence>MTSFTSTGVAAALSASLVLSGCALAHTPAETQTEQRALTAEDYYHIKQLSQLALSDNGQLLAFVQAQVSDDRRSRETSIWVHKAGQEHPVRFTSGKSDRAPVFSPDGTTLLFQGSRPGTGPLAGKDVSGLYAMSTSGGEAQLLLHLEQARIQQLAWYPDNTRLLLTLSHAPEVTDPQAKAEKKEQPEADSDFIAYADYKRQGGYKSERVSTLWEYNTQTHRLTRLAAEVEHSIQDAQLSPTGEHIVFTVNRHPDAREGAYARDIILWSEGDTQLLQAGKAYAGQPLWIDSEHLAFVRRENAYAAPSLLSTNIHSGTVQLLAERMDHHPRNLVAAHDALWFIADHCGSRMLFRTALDGSGYQPVTGEGFSLSSLVVSEQGQQWAWLRENEVQPTELVRVSAQGKPSNHLPALYDPNTELLAKLKLTPYQRFTTETPDQQSLDVFFLAPKQTAENTPVILNIKGGPGGMWGHQWFPENQLLAGHGYAVTFVNYRGSTGYGYDYQNKVRFDYGGVDYRDNISALDATLERFPWLDKEQQFITGGSHGGFLTNWATTQTDRFKAAVTQRSVSNWISEAGTQAFPPLSMQQEFGGTLWENYDYYWDRSPLQFANKVTTPTLIIHSSDDHITPIGQGEEWFYALKANQVPVEMVVFRGEGHGLSRSGKPVNLVERLQRMVEWFNRYRHPH</sequence>
<feature type="domain" description="Peptidase S9 prolyl oligopeptidase catalytic" evidence="4">
    <location>
        <begin position="475"/>
        <end position="680"/>
    </location>
</feature>
<comment type="caution">
    <text evidence="5">The sequence shown here is derived from an EMBL/GenBank/DDBJ whole genome shotgun (WGS) entry which is preliminary data.</text>
</comment>
<proteinExistence type="predicted"/>
<organism evidence="5 6">
    <name type="scientific">Aliidiomarina taiwanensis</name>
    <dbReference type="NCBI Taxonomy" id="946228"/>
    <lineage>
        <taxon>Bacteria</taxon>
        <taxon>Pseudomonadati</taxon>
        <taxon>Pseudomonadota</taxon>
        <taxon>Gammaproteobacteria</taxon>
        <taxon>Alteromonadales</taxon>
        <taxon>Idiomarinaceae</taxon>
        <taxon>Aliidiomarina</taxon>
    </lineage>
</organism>
<name>A0A432X9T1_9GAMM</name>
<reference evidence="5 6" key="1">
    <citation type="journal article" date="2011" name="Front. Microbiol.">
        <title>Genomic signatures of strain selection and enhancement in Bacillus atrophaeus var. globigii, a historical biowarfare simulant.</title>
        <authorList>
            <person name="Gibbons H.S."/>
            <person name="Broomall S.M."/>
            <person name="McNew L.A."/>
            <person name="Daligault H."/>
            <person name="Chapman C."/>
            <person name="Bruce D."/>
            <person name="Karavis M."/>
            <person name="Krepps M."/>
            <person name="McGregor P.A."/>
            <person name="Hong C."/>
            <person name="Park K.H."/>
            <person name="Akmal A."/>
            <person name="Feldman A."/>
            <person name="Lin J.S."/>
            <person name="Chang W.E."/>
            <person name="Higgs B.W."/>
            <person name="Demirev P."/>
            <person name="Lindquist J."/>
            <person name="Liem A."/>
            <person name="Fochler E."/>
            <person name="Read T.D."/>
            <person name="Tapia R."/>
            <person name="Johnson S."/>
            <person name="Bishop-Lilly K.A."/>
            <person name="Detter C."/>
            <person name="Han C."/>
            <person name="Sozhamannan S."/>
            <person name="Rosenzweig C.N."/>
            <person name="Skowronski E.W."/>
        </authorList>
    </citation>
    <scope>NUCLEOTIDE SEQUENCE [LARGE SCALE GENOMIC DNA]</scope>
    <source>
        <strain evidence="5 6">AIT1</strain>
    </source>
</reference>
<dbReference type="SUPFAM" id="SSF82171">
    <property type="entry name" value="DPP6 N-terminal domain-like"/>
    <property type="match status" value="1"/>
</dbReference>
<dbReference type="Pfam" id="PF00326">
    <property type="entry name" value="Peptidase_S9"/>
    <property type="match status" value="1"/>
</dbReference>
<dbReference type="InterPro" id="IPR029058">
    <property type="entry name" value="AB_hydrolase_fold"/>
</dbReference>
<dbReference type="OrthoDB" id="4269629at2"/>
<evidence type="ECO:0000256" key="2">
    <source>
        <dbReference type="ARBA" id="ARBA00022825"/>
    </source>
</evidence>
<keyword evidence="2" id="KW-0645">Protease</keyword>
<evidence type="ECO:0000313" key="6">
    <source>
        <dbReference type="Proteomes" id="UP000286976"/>
    </source>
</evidence>
<dbReference type="InterPro" id="IPR011042">
    <property type="entry name" value="6-blade_b-propeller_TolB-like"/>
</dbReference>
<dbReference type="InterPro" id="IPR011659">
    <property type="entry name" value="WD40"/>
</dbReference>
<dbReference type="SUPFAM" id="SSF53474">
    <property type="entry name" value="alpha/beta-Hydrolases"/>
    <property type="match status" value="1"/>
</dbReference>
<dbReference type="AlphaFoldDB" id="A0A432X9T1"/>
<dbReference type="Gene3D" id="3.40.50.1820">
    <property type="entry name" value="alpha/beta hydrolase"/>
    <property type="match status" value="1"/>
</dbReference>
<protein>
    <submittedName>
        <fullName evidence="5">S9 family peptidase</fullName>
    </submittedName>
</protein>
<evidence type="ECO:0000313" key="5">
    <source>
        <dbReference type="EMBL" id="RUO44070.1"/>
    </source>
</evidence>
<dbReference type="EMBL" id="PIPQ01000001">
    <property type="protein sequence ID" value="RUO44070.1"/>
    <property type="molecule type" value="Genomic_DNA"/>
</dbReference>
<dbReference type="GO" id="GO:0006508">
    <property type="term" value="P:proteolysis"/>
    <property type="evidence" value="ECO:0007669"/>
    <property type="project" value="InterPro"/>
</dbReference>
<dbReference type="PANTHER" id="PTHR42776">
    <property type="entry name" value="SERINE PEPTIDASE S9 FAMILY MEMBER"/>
    <property type="match status" value="1"/>
</dbReference>
<dbReference type="GO" id="GO:0004252">
    <property type="term" value="F:serine-type endopeptidase activity"/>
    <property type="evidence" value="ECO:0007669"/>
    <property type="project" value="TreeGrafter"/>
</dbReference>
<keyword evidence="2" id="KW-0720">Serine protease</keyword>
<accession>A0A432X9T1</accession>
<dbReference type="Pfam" id="PF07676">
    <property type="entry name" value="PD40"/>
    <property type="match status" value="1"/>
</dbReference>
<evidence type="ECO:0000256" key="3">
    <source>
        <dbReference type="SAM" id="SignalP"/>
    </source>
</evidence>
<feature type="chain" id="PRO_5019463006" evidence="3">
    <location>
        <begin position="26"/>
        <end position="684"/>
    </location>
</feature>
<gene>
    <name evidence="5" type="ORF">CWE15_02525</name>
</gene>
<feature type="signal peptide" evidence="3">
    <location>
        <begin position="1"/>
        <end position="25"/>
    </location>
</feature>
<evidence type="ECO:0000256" key="1">
    <source>
        <dbReference type="ARBA" id="ARBA00022801"/>
    </source>
</evidence>